<dbReference type="InterPro" id="IPR006204">
    <property type="entry name" value="GHMP_kinase_N_dom"/>
</dbReference>
<dbReference type="GO" id="GO:0050201">
    <property type="term" value="F:fucokinase activity"/>
    <property type="evidence" value="ECO:0007669"/>
    <property type="project" value="TreeGrafter"/>
</dbReference>
<dbReference type="InterPro" id="IPR020568">
    <property type="entry name" value="Ribosomal_Su5_D2-typ_SF"/>
</dbReference>
<dbReference type="InterPro" id="IPR001174">
    <property type="entry name" value="HddA/FKP"/>
</dbReference>
<dbReference type="PANTHER" id="PTHR32463">
    <property type="entry name" value="L-FUCOSE KINASE"/>
    <property type="match status" value="1"/>
</dbReference>
<dbReference type="SUPFAM" id="SSF55060">
    <property type="entry name" value="GHMP Kinase, C-terminal domain"/>
    <property type="match status" value="1"/>
</dbReference>
<dbReference type="GO" id="GO:0042352">
    <property type="term" value="P:GDP-L-fucose salvage"/>
    <property type="evidence" value="ECO:0007669"/>
    <property type="project" value="TreeGrafter"/>
</dbReference>
<evidence type="ECO:0000313" key="7">
    <source>
        <dbReference type="Proteomes" id="UP000231162"/>
    </source>
</evidence>
<dbReference type="InterPro" id="IPR052203">
    <property type="entry name" value="GHMP_Kinase-Related"/>
</dbReference>
<dbReference type="SUPFAM" id="SSF54211">
    <property type="entry name" value="Ribosomal protein S5 domain 2-like"/>
    <property type="match status" value="1"/>
</dbReference>
<gene>
    <name evidence="6" type="ORF">COT79_02505</name>
</gene>
<dbReference type="Proteomes" id="UP000231162">
    <property type="component" value="Unassembled WGS sequence"/>
</dbReference>
<dbReference type="InterPro" id="IPR036554">
    <property type="entry name" value="GHMP_kinase_C_sf"/>
</dbReference>
<accession>A0A2M6R8D0</accession>
<evidence type="ECO:0000313" key="6">
    <source>
        <dbReference type="EMBL" id="PIS06858.1"/>
    </source>
</evidence>
<keyword evidence="2" id="KW-0547">Nucleotide-binding</keyword>
<comment type="caution">
    <text evidence="6">The sequence shown here is derived from an EMBL/GenBank/DDBJ whole genome shotgun (WGS) entry which is preliminary data.</text>
</comment>
<evidence type="ECO:0000256" key="3">
    <source>
        <dbReference type="ARBA" id="ARBA00022777"/>
    </source>
</evidence>
<evidence type="ECO:0000256" key="4">
    <source>
        <dbReference type="ARBA" id="ARBA00022840"/>
    </source>
</evidence>
<dbReference type="Gene3D" id="3.30.230.120">
    <property type="match status" value="1"/>
</dbReference>
<keyword evidence="3 6" id="KW-0418">Kinase</keyword>
<evidence type="ECO:0000259" key="5">
    <source>
        <dbReference type="Pfam" id="PF00288"/>
    </source>
</evidence>
<feature type="domain" description="GHMP kinase N-terminal" evidence="5">
    <location>
        <begin position="85"/>
        <end position="169"/>
    </location>
</feature>
<dbReference type="EMBL" id="PEZX01000032">
    <property type="protein sequence ID" value="PIS06858.1"/>
    <property type="molecule type" value="Genomic_DNA"/>
</dbReference>
<dbReference type="GO" id="GO:0005524">
    <property type="term" value="F:ATP binding"/>
    <property type="evidence" value="ECO:0007669"/>
    <property type="project" value="UniProtKB-KW"/>
</dbReference>
<evidence type="ECO:0000256" key="2">
    <source>
        <dbReference type="ARBA" id="ARBA00022741"/>
    </source>
</evidence>
<sequence length="338" mass="37671">MRIIDIAGWTDTWFAKLGELFNIAVLSRKWGAVNKPYRGVEIIARRVQKCPDKIVVKAADIDYDTLLTHCDIRKEDYDTTNLLQAVMSLFNLKNLKGCWELTLSSPFQPGASVGTSAAVAVAMIEILCQLPGIEKKYSNAEVAWLAFIAETKVMGGQSGTQDQFAAAYSCGANFYKVRDKQKTTVFPIKVARWIWTMLERRLMTVFVGQHNSSETHEMVIKELENDTENARLKGFIGLAKRARKALRKGDLVELGSVMIENTNVQKTLHPDLVGQHHQSVIDLALQHGCIGYKVNGAGGKGGSVTLLFRSRRAACTFYEHALESLPADFIYFEHKIAA</sequence>
<dbReference type="PANTHER" id="PTHR32463:SF0">
    <property type="entry name" value="L-FUCOSE KINASE"/>
    <property type="match status" value="1"/>
</dbReference>
<keyword evidence="1" id="KW-0808">Transferase</keyword>
<dbReference type="PRINTS" id="PR00960">
    <property type="entry name" value="LMBPPROTEIN"/>
</dbReference>
<dbReference type="AlphaFoldDB" id="A0A2M6R8D0"/>
<reference evidence="7" key="1">
    <citation type="submission" date="2017-09" db="EMBL/GenBank/DDBJ databases">
        <title>Depth-based differentiation of microbial function through sediment-hosted aquifers and enrichment of novel symbionts in the deep terrestrial subsurface.</title>
        <authorList>
            <person name="Probst A.J."/>
            <person name="Ladd B."/>
            <person name="Jarett J.K."/>
            <person name="Geller-Mcgrath D.E."/>
            <person name="Sieber C.M.K."/>
            <person name="Emerson J.B."/>
            <person name="Anantharaman K."/>
            <person name="Thomas B.C."/>
            <person name="Malmstrom R."/>
            <person name="Stieglmeier M."/>
            <person name="Klingl A."/>
            <person name="Woyke T."/>
            <person name="Ryan C.M."/>
            <person name="Banfield J.F."/>
        </authorList>
    </citation>
    <scope>NUCLEOTIDE SEQUENCE [LARGE SCALE GENOMIC DNA]</scope>
</reference>
<dbReference type="Pfam" id="PF00288">
    <property type="entry name" value="GHMP_kinases_N"/>
    <property type="match status" value="1"/>
</dbReference>
<protein>
    <submittedName>
        <fullName evidence="6">GHMP kinase</fullName>
    </submittedName>
</protein>
<keyword evidence="4" id="KW-0067">ATP-binding</keyword>
<name>A0A2M6R8D0_9BACT</name>
<organism evidence="6 7">
    <name type="scientific">Candidatus Berkelbacteria bacterium CG10_big_fil_rev_8_21_14_0_10_43_14</name>
    <dbReference type="NCBI Taxonomy" id="1974515"/>
    <lineage>
        <taxon>Bacteria</taxon>
        <taxon>Candidatus Berkelbacteria</taxon>
    </lineage>
</organism>
<evidence type="ECO:0000256" key="1">
    <source>
        <dbReference type="ARBA" id="ARBA00022679"/>
    </source>
</evidence>
<proteinExistence type="predicted"/>